<comment type="caution">
    <text evidence="2">The sequence shown here is derived from an EMBL/GenBank/DDBJ whole genome shotgun (WGS) entry which is preliminary data.</text>
</comment>
<accession>A0A542EKH9</accession>
<organism evidence="2 3">
    <name type="scientific">Yimella lutea</name>
    <dbReference type="NCBI Taxonomy" id="587872"/>
    <lineage>
        <taxon>Bacteria</taxon>
        <taxon>Bacillati</taxon>
        <taxon>Actinomycetota</taxon>
        <taxon>Actinomycetes</taxon>
        <taxon>Micrococcales</taxon>
        <taxon>Dermacoccaceae</taxon>
        <taxon>Yimella</taxon>
    </lineage>
</organism>
<gene>
    <name evidence="2" type="ORF">FB459_3427</name>
</gene>
<keyword evidence="1" id="KW-1133">Transmembrane helix</keyword>
<protein>
    <recommendedName>
        <fullName evidence="4">DUF2269 family protein</fullName>
    </recommendedName>
</protein>
<dbReference type="Proteomes" id="UP000320806">
    <property type="component" value="Unassembled WGS sequence"/>
</dbReference>
<feature type="transmembrane region" description="Helical" evidence="1">
    <location>
        <begin position="48"/>
        <end position="68"/>
    </location>
</feature>
<evidence type="ECO:0000313" key="2">
    <source>
        <dbReference type="EMBL" id="TQJ15853.1"/>
    </source>
</evidence>
<dbReference type="AlphaFoldDB" id="A0A542EKH9"/>
<sequence>MRAGLFVALLAVSLAWMLWAQARMQHRVLSFLVGRAGGSSSRGARVTHLVQAAAALIAVLVLAAAVLVELRWNAVYLRVPLAASVLLVYVPFAATLGRTKLRKVRKTVEQRMNELGAPPAVTTAIARAGRPWSLFGSLVMLAAVLILTWHHLRN</sequence>
<keyword evidence="1" id="KW-0472">Membrane</keyword>
<proteinExistence type="predicted"/>
<reference evidence="2 3" key="1">
    <citation type="submission" date="2019-06" db="EMBL/GenBank/DDBJ databases">
        <title>Sequencing the genomes of 1000 actinobacteria strains.</title>
        <authorList>
            <person name="Klenk H.-P."/>
        </authorList>
    </citation>
    <scope>NUCLEOTIDE SEQUENCE [LARGE SCALE GENOMIC DNA]</scope>
    <source>
        <strain evidence="2 3">DSM 19828</strain>
    </source>
</reference>
<evidence type="ECO:0000256" key="1">
    <source>
        <dbReference type="SAM" id="Phobius"/>
    </source>
</evidence>
<dbReference type="EMBL" id="VFMO01000001">
    <property type="protein sequence ID" value="TQJ15853.1"/>
    <property type="molecule type" value="Genomic_DNA"/>
</dbReference>
<dbReference type="OrthoDB" id="9918683at2"/>
<feature type="transmembrane region" description="Helical" evidence="1">
    <location>
        <begin position="132"/>
        <end position="152"/>
    </location>
</feature>
<name>A0A542EKH9_9MICO</name>
<feature type="transmembrane region" description="Helical" evidence="1">
    <location>
        <begin position="75"/>
        <end position="94"/>
    </location>
</feature>
<dbReference type="RefSeq" id="WP_141929288.1">
    <property type="nucleotide sequence ID" value="NZ_BAABCI010000023.1"/>
</dbReference>
<evidence type="ECO:0000313" key="3">
    <source>
        <dbReference type="Proteomes" id="UP000320806"/>
    </source>
</evidence>
<keyword evidence="1" id="KW-0812">Transmembrane</keyword>
<evidence type="ECO:0008006" key="4">
    <source>
        <dbReference type="Google" id="ProtNLM"/>
    </source>
</evidence>
<keyword evidence="3" id="KW-1185">Reference proteome</keyword>